<dbReference type="InParanoid" id="G0PN40"/>
<feature type="region of interest" description="Disordered" evidence="2">
    <location>
        <begin position="266"/>
        <end position="293"/>
    </location>
</feature>
<evidence type="ECO:0000256" key="1">
    <source>
        <dbReference type="SAM" id="Coils"/>
    </source>
</evidence>
<evidence type="ECO:0000256" key="2">
    <source>
        <dbReference type="SAM" id="MobiDB-lite"/>
    </source>
</evidence>
<proteinExistence type="predicted"/>
<evidence type="ECO:0008006" key="5">
    <source>
        <dbReference type="Google" id="ProtNLM"/>
    </source>
</evidence>
<evidence type="ECO:0000313" key="3">
    <source>
        <dbReference type="EMBL" id="EGT39683.1"/>
    </source>
</evidence>
<protein>
    <recommendedName>
        <fullName evidence="5">CCHC-type domain-containing protein</fullName>
    </recommendedName>
</protein>
<name>G0PN40_CAEBE</name>
<dbReference type="OMA" id="SARYENC"/>
<dbReference type="EMBL" id="GL381668">
    <property type="protein sequence ID" value="EGT39683.1"/>
    <property type="molecule type" value="Genomic_DNA"/>
</dbReference>
<keyword evidence="4" id="KW-1185">Reference proteome</keyword>
<feature type="region of interest" description="Disordered" evidence="2">
    <location>
        <begin position="1"/>
        <end position="50"/>
    </location>
</feature>
<accession>G0PN40</accession>
<dbReference type="AlphaFoldDB" id="G0PN40"/>
<dbReference type="Proteomes" id="UP000008068">
    <property type="component" value="Unassembled WGS sequence"/>
</dbReference>
<evidence type="ECO:0000313" key="4">
    <source>
        <dbReference type="Proteomes" id="UP000008068"/>
    </source>
</evidence>
<reference evidence="4" key="1">
    <citation type="submission" date="2011-07" db="EMBL/GenBank/DDBJ databases">
        <authorList>
            <consortium name="Caenorhabditis brenneri Sequencing and Analysis Consortium"/>
            <person name="Wilson R.K."/>
        </authorList>
    </citation>
    <scope>NUCLEOTIDE SEQUENCE [LARGE SCALE GENOMIC DNA]</scope>
    <source>
        <strain evidence="4">PB2801</strain>
    </source>
</reference>
<dbReference type="HOGENOM" id="CLU_950687_0_0_1"/>
<gene>
    <name evidence="3" type="ORF">CAEBREN_02805</name>
</gene>
<keyword evidence="1" id="KW-0175">Coiled coil</keyword>
<sequence>MDESRLLDEEATSETSRMHAKALTVEELLREPSDEAMDTNVPQAESEDPKEVLNDYATIIEDQFKESEAYYPTFQPSNVTATSSIKREAAKLSQLLADGKFKKYKEKLNNVPSATESAILRRVVANTTKTLWETKLKALENMAEMQKKIEELESKVRLVQQTQFQQDLLLKYGKIPQDQRDKSDPPIGCLYCAEFHTSSECKTIRTAEGRIQKLVEQGRCLACSRSGHSRDECQYSLNWPPCKRCGEIHLRSICLAKYGAEALKRKEAELEREEEGGEIGGEHHGDQGIGEAR</sequence>
<feature type="coiled-coil region" evidence="1">
    <location>
        <begin position="135"/>
        <end position="162"/>
    </location>
</feature>
<organism evidence="4">
    <name type="scientific">Caenorhabditis brenneri</name>
    <name type="common">Nematode worm</name>
    <dbReference type="NCBI Taxonomy" id="135651"/>
    <lineage>
        <taxon>Eukaryota</taxon>
        <taxon>Metazoa</taxon>
        <taxon>Ecdysozoa</taxon>
        <taxon>Nematoda</taxon>
        <taxon>Chromadorea</taxon>
        <taxon>Rhabditida</taxon>
        <taxon>Rhabditina</taxon>
        <taxon>Rhabditomorpha</taxon>
        <taxon>Rhabditoidea</taxon>
        <taxon>Rhabditidae</taxon>
        <taxon>Peloderinae</taxon>
        <taxon>Caenorhabditis</taxon>
    </lineage>
</organism>
<feature type="compositionally biased region" description="Basic and acidic residues" evidence="2">
    <location>
        <begin position="280"/>
        <end position="293"/>
    </location>
</feature>